<dbReference type="InterPro" id="IPR038178">
    <property type="entry name" value="Kringle_sf"/>
</dbReference>
<evidence type="ECO:0000256" key="14">
    <source>
        <dbReference type="ARBA" id="ARBA00023136"/>
    </source>
</evidence>
<evidence type="ECO:0000256" key="21">
    <source>
        <dbReference type="SAM" id="Phobius"/>
    </source>
</evidence>
<evidence type="ECO:0000256" key="4">
    <source>
        <dbReference type="ARBA" id="ARBA00022475"/>
    </source>
</evidence>
<dbReference type="Proteomes" id="UP001154078">
    <property type="component" value="Chromosome 3"/>
</dbReference>
<dbReference type="SUPFAM" id="SSF63501">
    <property type="entry name" value="Frizzled cysteine-rich domain"/>
    <property type="match status" value="1"/>
</dbReference>
<dbReference type="AlphaFoldDB" id="A0A9P0FGL0"/>
<feature type="domain" description="Kringle" evidence="22">
    <location>
        <begin position="190"/>
        <end position="272"/>
    </location>
</feature>
<keyword evidence="25" id="KW-1185">Reference proteome</keyword>
<dbReference type="InterPro" id="IPR020067">
    <property type="entry name" value="Frizzled_dom"/>
</dbReference>
<dbReference type="PRINTS" id="PR00018">
    <property type="entry name" value="KRINGLE"/>
</dbReference>
<comment type="catalytic activity">
    <reaction evidence="19">
        <text>L-tyrosyl-[protein] + ATP = O-phospho-L-tyrosyl-[protein] + ADP + H(+)</text>
        <dbReference type="Rhea" id="RHEA:10596"/>
        <dbReference type="Rhea" id="RHEA-COMP:10136"/>
        <dbReference type="Rhea" id="RHEA-COMP:20101"/>
        <dbReference type="ChEBI" id="CHEBI:15378"/>
        <dbReference type="ChEBI" id="CHEBI:30616"/>
        <dbReference type="ChEBI" id="CHEBI:46858"/>
        <dbReference type="ChEBI" id="CHEBI:61978"/>
        <dbReference type="ChEBI" id="CHEBI:456216"/>
        <dbReference type="EC" id="2.7.10.1"/>
    </reaction>
</comment>
<dbReference type="SMART" id="SM00219">
    <property type="entry name" value="TyrKc"/>
    <property type="match status" value="1"/>
</dbReference>
<keyword evidence="18" id="KW-0325">Glycoprotein</keyword>
<dbReference type="InterPro" id="IPR036790">
    <property type="entry name" value="Frizzled_dom_sf"/>
</dbReference>
<evidence type="ECO:0000256" key="19">
    <source>
        <dbReference type="ARBA" id="ARBA00051243"/>
    </source>
</evidence>
<feature type="transmembrane region" description="Helical" evidence="21">
    <location>
        <begin position="21"/>
        <end position="39"/>
    </location>
</feature>
<keyword evidence="5" id="KW-0597">Phosphoprotein</keyword>
<dbReference type="GO" id="GO:0004714">
    <property type="term" value="F:transmembrane receptor protein tyrosine kinase activity"/>
    <property type="evidence" value="ECO:0007669"/>
    <property type="project" value="UniProtKB-EC"/>
</dbReference>
<evidence type="ECO:0000256" key="9">
    <source>
        <dbReference type="ARBA" id="ARBA00022729"/>
    </source>
</evidence>
<organism evidence="24 25">
    <name type="scientific">Brassicogethes aeneus</name>
    <name type="common">Rape pollen beetle</name>
    <name type="synonym">Meligethes aeneus</name>
    <dbReference type="NCBI Taxonomy" id="1431903"/>
    <lineage>
        <taxon>Eukaryota</taxon>
        <taxon>Metazoa</taxon>
        <taxon>Ecdysozoa</taxon>
        <taxon>Arthropoda</taxon>
        <taxon>Hexapoda</taxon>
        <taxon>Insecta</taxon>
        <taxon>Pterygota</taxon>
        <taxon>Neoptera</taxon>
        <taxon>Endopterygota</taxon>
        <taxon>Coleoptera</taxon>
        <taxon>Polyphaga</taxon>
        <taxon>Cucujiformia</taxon>
        <taxon>Nitidulidae</taxon>
        <taxon>Meligethinae</taxon>
        <taxon>Brassicogethes</taxon>
    </lineage>
</organism>
<dbReference type="SUPFAM" id="SSF57440">
    <property type="entry name" value="Kringle-like"/>
    <property type="match status" value="1"/>
</dbReference>
<keyword evidence="15" id="KW-0829">Tyrosine-protein kinase</keyword>
<feature type="binding site" evidence="20">
    <location>
        <position position="401"/>
    </location>
    <ligand>
        <name>ATP</name>
        <dbReference type="ChEBI" id="CHEBI:30616"/>
    </ligand>
</feature>
<evidence type="ECO:0000256" key="13">
    <source>
        <dbReference type="ARBA" id="ARBA00022989"/>
    </source>
</evidence>
<dbReference type="PRINTS" id="PR00109">
    <property type="entry name" value="TYRKINASE"/>
</dbReference>
<dbReference type="InterPro" id="IPR050122">
    <property type="entry name" value="RTK"/>
</dbReference>
<evidence type="ECO:0000256" key="17">
    <source>
        <dbReference type="ARBA" id="ARBA00023170"/>
    </source>
</evidence>
<dbReference type="SMART" id="SM00130">
    <property type="entry name" value="KR"/>
    <property type="match status" value="1"/>
</dbReference>
<keyword evidence="16" id="KW-1015">Disulfide bond</keyword>
<dbReference type="InterPro" id="IPR001245">
    <property type="entry name" value="Ser-Thr/Tyr_kinase_cat_dom"/>
</dbReference>
<dbReference type="InterPro" id="IPR018056">
    <property type="entry name" value="Kringle_CS"/>
</dbReference>
<keyword evidence="8 21" id="KW-0812">Transmembrane</keyword>
<dbReference type="Pfam" id="PF07714">
    <property type="entry name" value="PK_Tyr_Ser-Thr"/>
    <property type="match status" value="1"/>
</dbReference>
<dbReference type="PROSITE" id="PS00107">
    <property type="entry name" value="PROTEIN_KINASE_ATP"/>
    <property type="match status" value="1"/>
</dbReference>
<reference evidence="24" key="1">
    <citation type="submission" date="2021-12" db="EMBL/GenBank/DDBJ databases">
        <authorList>
            <person name="King R."/>
        </authorList>
    </citation>
    <scope>NUCLEOTIDE SEQUENCE</scope>
</reference>
<evidence type="ECO:0000313" key="25">
    <source>
        <dbReference type="Proteomes" id="UP001154078"/>
    </source>
</evidence>
<dbReference type="InterPro" id="IPR000001">
    <property type="entry name" value="Kringle"/>
</dbReference>
<keyword evidence="11" id="KW-0418">Kinase</keyword>
<dbReference type="FunFam" id="1.10.510.10:FF:000176">
    <property type="entry name" value="Muscle, skeletal receptor tyrosine protein kinase"/>
    <property type="match status" value="1"/>
</dbReference>
<feature type="transmembrane region" description="Helical" evidence="21">
    <location>
        <begin position="292"/>
        <end position="313"/>
    </location>
</feature>
<dbReference type="PANTHER" id="PTHR24416:SF317">
    <property type="entry name" value="MUSCLE, SKELETAL RECEPTOR TYROSINE-PROTEIN KINASE"/>
    <property type="match status" value="1"/>
</dbReference>
<dbReference type="GO" id="GO:0005886">
    <property type="term" value="C:plasma membrane"/>
    <property type="evidence" value="ECO:0007669"/>
    <property type="project" value="UniProtKB-SubCell"/>
</dbReference>
<protein>
    <recommendedName>
        <fullName evidence="2">receptor protein-tyrosine kinase</fullName>
        <ecNumber evidence="2">2.7.10.1</ecNumber>
    </recommendedName>
</protein>
<dbReference type="Gene3D" id="1.10.2000.10">
    <property type="entry name" value="Frizzled cysteine-rich domain"/>
    <property type="match status" value="1"/>
</dbReference>
<dbReference type="CDD" id="cd00108">
    <property type="entry name" value="KR"/>
    <property type="match status" value="1"/>
</dbReference>
<dbReference type="GO" id="GO:0043235">
    <property type="term" value="C:receptor complex"/>
    <property type="evidence" value="ECO:0007669"/>
    <property type="project" value="TreeGrafter"/>
</dbReference>
<evidence type="ECO:0000256" key="12">
    <source>
        <dbReference type="ARBA" id="ARBA00022840"/>
    </source>
</evidence>
<evidence type="ECO:0000256" key="8">
    <source>
        <dbReference type="ARBA" id="ARBA00022692"/>
    </source>
</evidence>
<keyword evidence="12 20" id="KW-0067">ATP-binding</keyword>
<gene>
    <name evidence="24" type="ORF">MELIAE_LOCUS5667</name>
</gene>
<feature type="domain" description="Tyrosine-protein kinase catalytic" evidence="23">
    <location>
        <begin position="367"/>
        <end position="647"/>
    </location>
</feature>
<keyword evidence="10 20" id="KW-0547">Nucleotide-binding</keyword>
<evidence type="ECO:0000259" key="22">
    <source>
        <dbReference type="SMART" id="SM00130"/>
    </source>
</evidence>
<evidence type="ECO:0000256" key="15">
    <source>
        <dbReference type="ARBA" id="ARBA00023137"/>
    </source>
</evidence>
<dbReference type="InterPro" id="IPR011009">
    <property type="entry name" value="Kinase-like_dom_sf"/>
</dbReference>
<keyword evidence="7" id="KW-0808">Transferase</keyword>
<dbReference type="InterPro" id="IPR008266">
    <property type="entry name" value="Tyr_kinase_AS"/>
</dbReference>
<dbReference type="PROSITE" id="PS00021">
    <property type="entry name" value="KRINGLE_1"/>
    <property type="match status" value="1"/>
</dbReference>
<dbReference type="GO" id="GO:0005524">
    <property type="term" value="F:ATP binding"/>
    <property type="evidence" value="ECO:0007669"/>
    <property type="project" value="UniProtKB-UniRule"/>
</dbReference>
<dbReference type="OrthoDB" id="2431000at2759"/>
<proteinExistence type="predicted"/>
<keyword evidence="14 21" id="KW-0472">Membrane</keyword>
<keyword evidence="4" id="KW-1003">Cell membrane</keyword>
<comment type="subcellular location">
    <subcellularLocation>
        <location evidence="1">Cell membrane</location>
        <topology evidence="1">Single-pass type I membrane protein</topology>
    </subcellularLocation>
</comment>
<evidence type="ECO:0000313" key="24">
    <source>
        <dbReference type="EMBL" id="CAH0553754.1"/>
    </source>
</evidence>
<dbReference type="SUPFAM" id="SSF56112">
    <property type="entry name" value="Protein kinase-like (PK-like)"/>
    <property type="match status" value="1"/>
</dbReference>
<dbReference type="InterPro" id="IPR017441">
    <property type="entry name" value="Protein_kinase_ATP_BS"/>
</dbReference>
<dbReference type="Gene3D" id="2.40.20.10">
    <property type="entry name" value="Plasminogen Kringle 4"/>
    <property type="match status" value="1"/>
</dbReference>
<dbReference type="Gene3D" id="3.30.200.20">
    <property type="entry name" value="Phosphorylase Kinase, domain 1"/>
    <property type="match status" value="1"/>
</dbReference>
<evidence type="ECO:0000256" key="18">
    <source>
        <dbReference type="ARBA" id="ARBA00023180"/>
    </source>
</evidence>
<dbReference type="EMBL" id="OV121134">
    <property type="protein sequence ID" value="CAH0553754.1"/>
    <property type="molecule type" value="Genomic_DNA"/>
</dbReference>
<dbReference type="Pfam" id="PF00051">
    <property type="entry name" value="Kringle"/>
    <property type="match status" value="1"/>
</dbReference>
<sequence>MHKYLFYKYIKLYNTIVKHDIIPLLKMYVILMLLVFSNLPSVYSQGFCGPYHGKVCKKYVDNTKIVFYNNTGGYENEQIAINLWQELITGYEEPCKSAAEKLLCVYAFPECNVDKPLPLCYEDCSAVKELFCYKEWAFIETKKLAGHYVHSRGHFRLPDCSILPKYHDENKNNTCAYAGLTDVQEDEITYDCIKGRGRYYQGKVNVTKSGIFCQRWDSQEPHSHNSPPNIFPELKNSENYCRNAGGEEKRPWCFTMDADVRWENCEIPKCLNSTVEDDGKGIIMDQYLSPTFIIILSGVGLLAIVVCLLFVLLCHRVHKRHVLGYNSPETVDVNIDLDKLPSNMAYHRHGATLNPKLEKLEFPRNDIIYIRDLGQGAFGSVFQARAPGLIAGEEFTVVAVKMLKDDASEDMQDDFEKEACLLSEFDHPNIVKLLGVCAVGRPMCLLFEYMGKGDLNEFLRQCSPSNYVVRSIMNGEFVNRDVYRDNQLTHLEQVNVALQIAAGMVYLSDRKFVHRDLATRNCLINEEMVVKIADFGLSQKIYLQDYYKGSDRDAIPVRWMPLESILYNKYTPESDVWAFGVCLWEIFSFALQPYYGMTHEEVIKYLKDGNVLVSPESTPAPLYEVMKECWAQKPVDRPGFRTIHQMLTNIHTNMLSMPNH</sequence>
<keyword evidence="3" id="KW-0217">Developmental protein</keyword>
<keyword evidence="6" id="KW-0420">Kringle</keyword>
<keyword evidence="9" id="KW-0732">Signal</keyword>
<evidence type="ECO:0000256" key="3">
    <source>
        <dbReference type="ARBA" id="ARBA00022473"/>
    </source>
</evidence>
<dbReference type="EC" id="2.7.10.1" evidence="2"/>
<evidence type="ECO:0000256" key="11">
    <source>
        <dbReference type="ARBA" id="ARBA00022777"/>
    </source>
</evidence>
<dbReference type="Gene3D" id="1.10.510.10">
    <property type="entry name" value="Transferase(Phosphotransferase) domain 1"/>
    <property type="match status" value="1"/>
</dbReference>
<evidence type="ECO:0000256" key="6">
    <source>
        <dbReference type="ARBA" id="ARBA00022572"/>
    </source>
</evidence>
<dbReference type="FunFam" id="3.30.200.20:FF:000159">
    <property type="entry name" value="muscle, skeletal receptor tyrosine-protein kinase"/>
    <property type="match status" value="1"/>
</dbReference>
<evidence type="ECO:0000256" key="2">
    <source>
        <dbReference type="ARBA" id="ARBA00011902"/>
    </source>
</evidence>
<dbReference type="GO" id="GO:0007169">
    <property type="term" value="P:cell surface receptor protein tyrosine kinase signaling pathway"/>
    <property type="evidence" value="ECO:0007669"/>
    <property type="project" value="TreeGrafter"/>
</dbReference>
<dbReference type="FunFam" id="1.10.2000.10:FF:000009">
    <property type="entry name" value="Muscle, skeletal, receptor tyrosine kinase"/>
    <property type="match status" value="1"/>
</dbReference>
<dbReference type="InterPro" id="IPR013806">
    <property type="entry name" value="Kringle-like"/>
</dbReference>
<keyword evidence="17" id="KW-0675">Receptor</keyword>
<dbReference type="PANTHER" id="PTHR24416">
    <property type="entry name" value="TYROSINE-PROTEIN KINASE RECEPTOR"/>
    <property type="match status" value="1"/>
</dbReference>
<accession>A0A9P0FGL0</accession>
<dbReference type="Pfam" id="PF01392">
    <property type="entry name" value="Fz"/>
    <property type="match status" value="1"/>
</dbReference>
<keyword evidence="13 21" id="KW-1133">Transmembrane helix</keyword>
<evidence type="ECO:0000256" key="16">
    <source>
        <dbReference type="ARBA" id="ARBA00023157"/>
    </source>
</evidence>
<dbReference type="PROSITE" id="PS00109">
    <property type="entry name" value="PROTEIN_KINASE_TYR"/>
    <property type="match status" value="1"/>
</dbReference>
<evidence type="ECO:0000259" key="23">
    <source>
        <dbReference type="SMART" id="SM00219"/>
    </source>
</evidence>
<name>A0A9P0FGL0_BRAAE</name>
<evidence type="ECO:0000256" key="20">
    <source>
        <dbReference type="PROSITE-ProRule" id="PRU10141"/>
    </source>
</evidence>
<evidence type="ECO:0000256" key="1">
    <source>
        <dbReference type="ARBA" id="ARBA00004251"/>
    </source>
</evidence>
<evidence type="ECO:0000256" key="7">
    <source>
        <dbReference type="ARBA" id="ARBA00022679"/>
    </source>
</evidence>
<dbReference type="InterPro" id="IPR020635">
    <property type="entry name" value="Tyr_kinase_cat_dom"/>
</dbReference>
<dbReference type="GO" id="GO:0017147">
    <property type="term" value="F:Wnt-protein binding"/>
    <property type="evidence" value="ECO:0007669"/>
    <property type="project" value="TreeGrafter"/>
</dbReference>
<evidence type="ECO:0000256" key="10">
    <source>
        <dbReference type="ARBA" id="ARBA00022741"/>
    </source>
</evidence>
<evidence type="ECO:0000256" key="5">
    <source>
        <dbReference type="ARBA" id="ARBA00022553"/>
    </source>
</evidence>